<evidence type="ECO:0000259" key="2">
    <source>
        <dbReference type="Pfam" id="PF13393"/>
    </source>
</evidence>
<sequence length="335" mass="38585">MFINGSKEWIGKNAHTFLLIRTALEKKLLSLEFEYFYGGIISKRSVYESHIQMLGSYFTKVFVDFLFKDKKYILSPEYTFRVYEYLNRNNLLNKENKIFYSQEMMRNESLLDIEEGKTFSFWQIGYEIFGQDDTLLSIDSISTLYKCLQELPLDDLYFRITDKRIFKSLCKQYSIDDMLEVSALMDVCNEDGDSFYSRYIKEGGNPVFAEKLRYLMKLSSEGRLTFDILKDTLNGKTALEAIESLEEIYNALGKVCGQQSIVLVPYMPKTWDAYTTFIYDARVPGYEKAIAGGGNLFIDPTNPNCTHSGVGIGVTRIAEYLIARGLDIESRESAS</sequence>
<dbReference type="InterPro" id="IPR004516">
    <property type="entry name" value="HisRS/HisZ"/>
</dbReference>
<dbReference type="STRING" id="293826.Amet_2053"/>
<organism evidence="3 4">
    <name type="scientific">Alkaliphilus metalliredigens (strain QYMF)</name>
    <dbReference type="NCBI Taxonomy" id="293826"/>
    <lineage>
        <taxon>Bacteria</taxon>
        <taxon>Bacillati</taxon>
        <taxon>Bacillota</taxon>
        <taxon>Clostridia</taxon>
        <taxon>Peptostreptococcales</taxon>
        <taxon>Natronincolaceae</taxon>
        <taxon>Alkaliphilus</taxon>
    </lineage>
</organism>
<feature type="domain" description="Class II Histidinyl-tRNA synthetase (HisRS)-like catalytic core" evidence="2">
    <location>
        <begin position="74"/>
        <end position="294"/>
    </location>
</feature>
<proteinExistence type="predicted"/>
<dbReference type="KEGG" id="amt:Amet_2053"/>
<dbReference type="Gene3D" id="3.30.930.10">
    <property type="entry name" value="Bira Bifunctional Protein, Domain 2"/>
    <property type="match status" value="1"/>
</dbReference>
<feature type="binding site" evidence="1">
    <location>
        <position position="123"/>
    </location>
    <ligand>
        <name>L-histidine</name>
        <dbReference type="ChEBI" id="CHEBI:57595"/>
    </ligand>
</feature>
<dbReference type="RefSeq" id="WP_012063194.1">
    <property type="nucleotide sequence ID" value="NC_009633.1"/>
</dbReference>
<gene>
    <name evidence="3" type="ordered locus">Amet_2053</name>
</gene>
<accession>A6TPU6</accession>
<dbReference type="HOGENOM" id="CLU_828054_0_0_9"/>
<keyword evidence="3" id="KW-0030">Aminoacyl-tRNA synthetase</keyword>
<evidence type="ECO:0000256" key="1">
    <source>
        <dbReference type="PIRSR" id="PIRSR001549-1"/>
    </source>
</evidence>
<dbReference type="InterPro" id="IPR045864">
    <property type="entry name" value="aa-tRNA-synth_II/BPL/LPL"/>
</dbReference>
<name>A6TPU6_ALKMQ</name>
<protein>
    <submittedName>
        <fullName evidence="3">Histidyl-tRNA synthetase-like protein</fullName>
    </submittedName>
</protein>
<dbReference type="GO" id="GO:0004821">
    <property type="term" value="F:histidine-tRNA ligase activity"/>
    <property type="evidence" value="ECO:0007669"/>
    <property type="project" value="TreeGrafter"/>
</dbReference>
<feature type="binding site" evidence="1">
    <location>
        <begin position="77"/>
        <end position="79"/>
    </location>
    <ligand>
        <name>L-histidine</name>
        <dbReference type="ChEBI" id="CHEBI:57595"/>
    </ligand>
</feature>
<dbReference type="Pfam" id="PF13393">
    <property type="entry name" value="tRNA-synt_His"/>
    <property type="match status" value="1"/>
</dbReference>
<dbReference type="eggNOG" id="COG0124">
    <property type="taxonomic scope" value="Bacteria"/>
</dbReference>
<dbReference type="OrthoDB" id="1957786at2"/>
<feature type="binding site" evidence="1">
    <location>
        <position position="106"/>
    </location>
    <ligand>
        <name>L-histidine</name>
        <dbReference type="ChEBI" id="CHEBI:57595"/>
    </ligand>
</feature>
<dbReference type="GO" id="GO:0005737">
    <property type="term" value="C:cytoplasm"/>
    <property type="evidence" value="ECO:0007669"/>
    <property type="project" value="InterPro"/>
</dbReference>
<dbReference type="SUPFAM" id="SSF55681">
    <property type="entry name" value="Class II aaRS and biotin synthetases"/>
    <property type="match status" value="1"/>
</dbReference>
<dbReference type="InterPro" id="IPR041715">
    <property type="entry name" value="HisRS-like_core"/>
</dbReference>
<dbReference type="GO" id="GO:0006427">
    <property type="term" value="P:histidyl-tRNA aminoacylation"/>
    <property type="evidence" value="ECO:0007669"/>
    <property type="project" value="TreeGrafter"/>
</dbReference>
<evidence type="ECO:0000313" key="3">
    <source>
        <dbReference type="EMBL" id="ABR48214.1"/>
    </source>
</evidence>
<dbReference type="AlphaFoldDB" id="A6TPU6"/>
<keyword evidence="4" id="KW-1185">Reference proteome</keyword>
<dbReference type="PANTHER" id="PTHR43707">
    <property type="entry name" value="HISTIDYL-TRNA SYNTHETASE"/>
    <property type="match status" value="1"/>
</dbReference>
<dbReference type="GO" id="GO:0016740">
    <property type="term" value="F:transferase activity"/>
    <property type="evidence" value="ECO:0007669"/>
    <property type="project" value="UniProtKB-ARBA"/>
</dbReference>
<dbReference type="PANTHER" id="PTHR43707:SF1">
    <property type="entry name" value="HISTIDINE--TRNA LIGASE, MITOCHONDRIAL-RELATED"/>
    <property type="match status" value="1"/>
</dbReference>
<evidence type="ECO:0000313" key="4">
    <source>
        <dbReference type="Proteomes" id="UP000001572"/>
    </source>
</evidence>
<dbReference type="GO" id="GO:0140096">
    <property type="term" value="F:catalytic activity, acting on a protein"/>
    <property type="evidence" value="ECO:0007669"/>
    <property type="project" value="UniProtKB-ARBA"/>
</dbReference>
<keyword evidence="3" id="KW-0436">Ligase</keyword>
<dbReference type="PIRSF" id="PIRSF001549">
    <property type="entry name" value="His-tRNA_synth"/>
    <property type="match status" value="1"/>
</dbReference>
<dbReference type="EMBL" id="CP000724">
    <property type="protein sequence ID" value="ABR48214.1"/>
    <property type="molecule type" value="Genomic_DNA"/>
</dbReference>
<reference evidence="4" key="1">
    <citation type="journal article" date="2016" name="Genome Announc.">
        <title>Complete genome sequence of Alkaliphilus metalliredigens strain QYMF, an alkaliphilic and metal-reducing bacterium isolated from borax-contaminated leachate ponds.</title>
        <authorList>
            <person name="Hwang C."/>
            <person name="Copeland A."/>
            <person name="Lucas S."/>
            <person name="Lapidus A."/>
            <person name="Barry K."/>
            <person name="Detter J.C."/>
            <person name="Glavina Del Rio T."/>
            <person name="Hammon N."/>
            <person name="Israni S."/>
            <person name="Dalin E."/>
            <person name="Tice H."/>
            <person name="Pitluck S."/>
            <person name="Chertkov O."/>
            <person name="Brettin T."/>
            <person name="Bruce D."/>
            <person name="Han C."/>
            <person name="Schmutz J."/>
            <person name="Larimer F."/>
            <person name="Land M.L."/>
            <person name="Hauser L."/>
            <person name="Kyrpides N."/>
            <person name="Mikhailova N."/>
            <person name="Ye Q."/>
            <person name="Zhou J."/>
            <person name="Richardson P."/>
            <person name="Fields M.W."/>
        </authorList>
    </citation>
    <scope>NUCLEOTIDE SEQUENCE [LARGE SCALE GENOMIC DNA]</scope>
    <source>
        <strain evidence="4">QYMF</strain>
    </source>
</reference>
<feature type="binding site" evidence="1">
    <location>
        <position position="127"/>
    </location>
    <ligand>
        <name>L-histidine</name>
        <dbReference type="ChEBI" id="CHEBI:57595"/>
    </ligand>
</feature>
<dbReference type="Proteomes" id="UP000001572">
    <property type="component" value="Chromosome"/>
</dbReference>